<dbReference type="GO" id="GO:0000027">
    <property type="term" value="P:ribosomal large subunit assembly"/>
    <property type="evidence" value="ECO:0007669"/>
    <property type="project" value="TreeGrafter"/>
</dbReference>
<dbReference type="Pfam" id="PF17777">
    <property type="entry name" value="RL10P_insert"/>
    <property type="match status" value="1"/>
</dbReference>
<dbReference type="Pfam" id="PF00466">
    <property type="entry name" value="Ribosomal_L10"/>
    <property type="match status" value="1"/>
</dbReference>
<evidence type="ECO:0000313" key="7">
    <source>
        <dbReference type="Proteomes" id="UP000054408"/>
    </source>
</evidence>
<dbReference type="PANTHER" id="PTHR45699">
    <property type="entry name" value="60S ACIDIC RIBOSOMAL PROTEIN P0"/>
    <property type="match status" value="1"/>
</dbReference>
<dbReference type="Proteomes" id="UP000054408">
    <property type="component" value="Unassembled WGS sequence"/>
</dbReference>
<dbReference type="FunFam" id="3.90.105.20:FF:000001">
    <property type="entry name" value="60S acidic ribosomal protein P0"/>
    <property type="match status" value="1"/>
</dbReference>
<dbReference type="GeneID" id="25565087"/>
<keyword evidence="2 4" id="KW-0689">Ribosomal protein</keyword>
<dbReference type="GO" id="GO:0022625">
    <property type="term" value="C:cytosolic large ribosomal subunit"/>
    <property type="evidence" value="ECO:0007669"/>
    <property type="project" value="TreeGrafter"/>
</dbReference>
<dbReference type="InterPro" id="IPR043164">
    <property type="entry name" value="Ribosomal_uL10-like_insert_sf"/>
</dbReference>
<dbReference type="RefSeq" id="XP_013757165.1">
    <property type="nucleotide sequence ID" value="XM_013901711.1"/>
</dbReference>
<evidence type="ECO:0000256" key="3">
    <source>
        <dbReference type="ARBA" id="ARBA00023274"/>
    </source>
</evidence>
<accession>A0A0L0DD06</accession>
<comment type="similarity">
    <text evidence="1 4">Belongs to the universal ribosomal protein uL10 family.</text>
</comment>
<keyword evidence="3 4" id="KW-0687">Ribonucleoprotein</keyword>
<evidence type="ECO:0000256" key="4">
    <source>
        <dbReference type="PIRNR" id="PIRNR039087"/>
    </source>
</evidence>
<keyword evidence="7" id="KW-1185">Reference proteome</keyword>
<dbReference type="Pfam" id="PF00428">
    <property type="entry name" value="Ribosomal_60s"/>
    <property type="match status" value="1"/>
</dbReference>
<dbReference type="InterPro" id="IPR050323">
    <property type="entry name" value="Ribosomal_protein_uL10"/>
</dbReference>
<dbReference type="eggNOG" id="KOG0815">
    <property type="taxonomic scope" value="Eukaryota"/>
</dbReference>
<dbReference type="OrthoDB" id="10259902at2759"/>
<reference evidence="6 7" key="1">
    <citation type="submission" date="2010-05" db="EMBL/GenBank/DDBJ databases">
        <title>The Genome Sequence of Thecamonas trahens ATCC 50062.</title>
        <authorList>
            <consortium name="The Broad Institute Genome Sequencing Platform"/>
            <person name="Russ C."/>
            <person name="Cuomo C."/>
            <person name="Shea T."/>
            <person name="Young S.K."/>
            <person name="Zeng Q."/>
            <person name="Koehrsen M."/>
            <person name="Haas B."/>
            <person name="Borodovsky M."/>
            <person name="Guigo R."/>
            <person name="Alvarado L."/>
            <person name="Berlin A."/>
            <person name="Bochicchio J."/>
            <person name="Borenstein D."/>
            <person name="Chapman S."/>
            <person name="Chen Z."/>
            <person name="Freedman E."/>
            <person name="Gellesch M."/>
            <person name="Goldberg J."/>
            <person name="Griggs A."/>
            <person name="Gujja S."/>
            <person name="Heilman E."/>
            <person name="Heiman D."/>
            <person name="Hepburn T."/>
            <person name="Howarth C."/>
            <person name="Jen D."/>
            <person name="Larson L."/>
            <person name="Mehta T."/>
            <person name="Park D."/>
            <person name="Pearson M."/>
            <person name="Roberts A."/>
            <person name="Saif S."/>
            <person name="Shenoy N."/>
            <person name="Sisk P."/>
            <person name="Stolte C."/>
            <person name="Sykes S."/>
            <person name="Thomson T."/>
            <person name="Walk T."/>
            <person name="White J."/>
            <person name="Yandava C."/>
            <person name="Burger G."/>
            <person name="Gray M.W."/>
            <person name="Holland P.W.H."/>
            <person name="King N."/>
            <person name="Lang F.B.F."/>
            <person name="Roger A.J."/>
            <person name="Ruiz-Trillo I."/>
            <person name="Lander E."/>
            <person name="Nusbaum C."/>
        </authorList>
    </citation>
    <scope>NUCLEOTIDE SEQUENCE [LARGE SCALE GENOMIC DNA]</scope>
    <source>
        <strain evidence="6 7">ATCC 50062</strain>
    </source>
</reference>
<name>A0A0L0DD06_THETB</name>
<dbReference type="InterPro" id="IPR040637">
    <property type="entry name" value="Ribosomal_uL10-like_insert"/>
</dbReference>
<evidence type="ECO:0000256" key="1">
    <source>
        <dbReference type="ARBA" id="ARBA00008889"/>
    </source>
</evidence>
<protein>
    <recommendedName>
        <fullName evidence="4">60S acidic ribosomal protein P0</fullName>
    </recommendedName>
</protein>
<dbReference type="GO" id="GO:0070180">
    <property type="term" value="F:large ribosomal subunit rRNA binding"/>
    <property type="evidence" value="ECO:0007669"/>
    <property type="project" value="TreeGrafter"/>
</dbReference>
<dbReference type="CDD" id="cd05795">
    <property type="entry name" value="Ribosomal_P0_L10e"/>
    <property type="match status" value="1"/>
</dbReference>
<dbReference type="OMA" id="DMNPFKL"/>
<comment type="function">
    <text evidence="4">Ribosomal protein P0 is the functional equivalent of E.coli protein L10.</text>
</comment>
<proteinExistence type="inferred from homology"/>
<evidence type="ECO:0000256" key="2">
    <source>
        <dbReference type="ARBA" id="ARBA00022980"/>
    </source>
</evidence>
<dbReference type="Gene3D" id="3.90.105.20">
    <property type="match status" value="1"/>
</dbReference>
<sequence length="319" mass="33354">MESGGRAAKFAKKAAYYDKVVALFQEYSKVILVDADNVGSSQMQQIRIALRGKATLLMGKNTMIRRALRAIAEEDEKIERILPLIVGNVGLVFTHEEPAEIRALIGANRVGAPAKAGAIAPCDVDVPAGPTGMEPGLTAFFQALNIATKIARGQIEIVADIKLITKGDKVSASEAVLLQKLGIKPFSYGLEAKTIYDDGVVYDAAVLDLTSEDIGAMLANAAKDIGAISLAIDYPTVVSVPHSILNGFKNVMFVSLGSEYTIKEIAELKALLDDPEALAAAQAAAAASGDAADAAAAAADDSGNDDSSSEMSGMFDMFG</sequence>
<dbReference type="Gene3D" id="3.30.70.1730">
    <property type="match status" value="1"/>
</dbReference>
<gene>
    <name evidence="6" type="ORF">AMSG_05753</name>
</gene>
<dbReference type="InterPro" id="IPR001790">
    <property type="entry name" value="Ribosomal_uL10"/>
</dbReference>
<evidence type="ECO:0000259" key="5">
    <source>
        <dbReference type="Pfam" id="PF17777"/>
    </source>
</evidence>
<dbReference type="PIRSF" id="PIRSF039087">
    <property type="entry name" value="L10E"/>
    <property type="match status" value="1"/>
</dbReference>
<dbReference type="SUPFAM" id="SSF160369">
    <property type="entry name" value="Ribosomal protein L10-like"/>
    <property type="match status" value="1"/>
</dbReference>
<dbReference type="AlphaFoldDB" id="A0A0L0DD06"/>
<dbReference type="EMBL" id="GL349459">
    <property type="protein sequence ID" value="KNC49996.1"/>
    <property type="molecule type" value="Genomic_DNA"/>
</dbReference>
<dbReference type="GO" id="GO:0002181">
    <property type="term" value="P:cytoplasmic translation"/>
    <property type="evidence" value="ECO:0007669"/>
    <property type="project" value="TreeGrafter"/>
</dbReference>
<evidence type="ECO:0000313" key="6">
    <source>
        <dbReference type="EMBL" id="KNC49996.1"/>
    </source>
</evidence>
<dbReference type="InterPro" id="IPR043141">
    <property type="entry name" value="Ribosomal_uL10-like_sf"/>
</dbReference>
<organism evidence="6 7">
    <name type="scientific">Thecamonas trahens ATCC 50062</name>
    <dbReference type="NCBI Taxonomy" id="461836"/>
    <lineage>
        <taxon>Eukaryota</taxon>
        <taxon>Apusozoa</taxon>
        <taxon>Apusomonadida</taxon>
        <taxon>Apusomonadidae</taxon>
        <taxon>Thecamonas</taxon>
    </lineage>
</organism>
<dbReference type="GO" id="GO:0003735">
    <property type="term" value="F:structural constituent of ribosome"/>
    <property type="evidence" value="ECO:0007669"/>
    <property type="project" value="TreeGrafter"/>
</dbReference>
<dbReference type="InterPro" id="IPR030670">
    <property type="entry name" value="uL10_eukaryotes"/>
</dbReference>
<feature type="domain" description="Large ribosomal subunit protein uL10-like insertion" evidence="5">
    <location>
        <begin position="114"/>
        <end position="183"/>
    </location>
</feature>
<dbReference type="STRING" id="461836.A0A0L0DD06"/>
<dbReference type="PANTHER" id="PTHR45699:SF3">
    <property type="entry name" value="LARGE RIBOSOMAL SUBUNIT PROTEIN UL10"/>
    <property type="match status" value="1"/>
</dbReference>